<reference evidence="2 3" key="1">
    <citation type="journal article" date="2019" name="Sci. Rep.">
        <title>Extended insight into the Mycobacterium chelonae-abscessus complex through whole genome sequencing of Mycobacterium salmoniphilum outbreak and Mycobacterium salmoniphilum-like strains.</title>
        <authorList>
            <person name="Behra P.R.K."/>
            <person name="Das S."/>
            <person name="Pettersson B.M.F."/>
            <person name="Shirreff L."/>
            <person name="DuCote T."/>
            <person name="Jacobsson K.G."/>
            <person name="Ennis D.G."/>
            <person name="Kirsebom L.A."/>
        </authorList>
    </citation>
    <scope>NUCLEOTIDE SEQUENCE [LARGE SCALE GENOMIC DNA]</scope>
    <source>
        <strain evidence="2 3">CCUG 60884</strain>
    </source>
</reference>
<dbReference type="RefSeq" id="WP_176138591.1">
    <property type="nucleotide sequence ID" value="NZ_PECH01000001.1"/>
</dbReference>
<dbReference type="AlphaFoldDB" id="A0A4R8SVH7"/>
<proteinExistence type="predicted"/>
<feature type="region of interest" description="Disordered" evidence="1">
    <location>
        <begin position="32"/>
        <end position="58"/>
    </location>
</feature>
<evidence type="ECO:0000313" key="3">
    <source>
        <dbReference type="Proteomes" id="UP000294604"/>
    </source>
</evidence>
<accession>A0A4R8SVH7</accession>
<evidence type="ECO:0000256" key="1">
    <source>
        <dbReference type="SAM" id="MobiDB-lite"/>
    </source>
</evidence>
<organism evidence="2 3">
    <name type="scientific">Mycobacteroides salmoniphilum</name>
    <dbReference type="NCBI Taxonomy" id="404941"/>
    <lineage>
        <taxon>Bacteria</taxon>
        <taxon>Bacillati</taxon>
        <taxon>Actinomycetota</taxon>
        <taxon>Actinomycetes</taxon>
        <taxon>Mycobacteriales</taxon>
        <taxon>Mycobacteriaceae</taxon>
        <taxon>Mycobacteroides</taxon>
    </lineage>
</organism>
<feature type="compositionally biased region" description="Basic residues" evidence="1">
    <location>
        <begin position="32"/>
        <end position="48"/>
    </location>
</feature>
<gene>
    <name evidence="2" type="ORF">CCUG60884_01428</name>
</gene>
<protein>
    <submittedName>
        <fullName evidence="2">Uncharacterized protein</fullName>
    </submittedName>
</protein>
<comment type="caution">
    <text evidence="2">The sequence shown here is derived from an EMBL/GenBank/DDBJ whole genome shotgun (WGS) entry which is preliminary data.</text>
</comment>
<dbReference type="EMBL" id="PECL01000007">
    <property type="protein sequence ID" value="TEA06290.1"/>
    <property type="molecule type" value="Genomic_DNA"/>
</dbReference>
<name>A0A4R8SVH7_9MYCO</name>
<sequence length="58" mass="7043">MRSEHKTTADEWDAFTGWRRVLVSMQRAGIRKRLKKKSHRIDRRRARQHLTAESDRPE</sequence>
<dbReference type="Proteomes" id="UP000294604">
    <property type="component" value="Unassembled WGS sequence"/>
</dbReference>
<evidence type="ECO:0000313" key="2">
    <source>
        <dbReference type="EMBL" id="TEA06290.1"/>
    </source>
</evidence>